<evidence type="ECO:0000313" key="2">
    <source>
        <dbReference type="EMBL" id="SFR04862.1"/>
    </source>
</evidence>
<dbReference type="RefSeq" id="WP_092078245.1">
    <property type="nucleotide sequence ID" value="NZ_FOYI01000003.1"/>
</dbReference>
<dbReference type="STRING" id="871652.SAMN04515673_103260"/>
<reference evidence="2 3" key="1">
    <citation type="submission" date="2016-10" db="EMBL/GenBank/DDBJ databases">
        <authorList>
            <person name="de Groot N.N."/>
        </authorList>
    </citation>
    <scope>NUCLEOTIDE SEQUENCE [LARGE SCALE GENOMIC DNA]</scope>
    <source>
        <strain evidence="3">KMM 9023,NRIC 0796,JCM 17311,KCTC 23692</strain>
    </source>
</reference>
<organism evidence="2 3">
    <name type="scientific">Poseidonocella sedimentorum</name>
    <dbReference type="NCBI Taxonomy" id="871652"/>
    <lineage>
        <taxon>Bacteria</taxon>
        <taxon>Pseudomonadati</taxon>
        <taxon>Pseudomonadota</taxon>
        <taxon>Alphaproteobacteria</taxon>
        <taxon>Rhodobacterales</taxon>
        <taxon>Roseobacteraceae</taxon>
        <taxon>Poseidonocella</taxon>
    </lineage>
</organism>
<protein>
    <submittedName>
        <fullName evidence="2">VPLPA-CTERM protein sorting domain-containing protein</fullName>
    </submittedName>
</protein>
<feature type="compositionally biased region" description="Low complexity" evidence="1">
    <location>
        <begin position="190"/>
        <end position="202"/>
    </location>
</feature>
<accession>A0A1I6DHR1</accession>
<dbReference type="EMBL" id="FOYI01000003">
    <property type="protein sequence ID" value="SFR04862.1"/>
    <property type="molecule type" value="Genomic_DNA"/>
</dbReference>
<keyword evidence="3" id="KW-1185">Reference proteome</keyword>
<dbReference type="Proteomes" id="UP000199302">
    <property type="component" value="Unassembled WGS sequence"/>
</dbReference>
<name>A0A1I6DHR1_9RHOB</name>
<dbReference type="AlphaFoldDB" id="A0A1I6DHR1"/>
<proteinExistence type="predicted"/>
<feature type="region of interest" description="Disordered" evidence="1">
    <location>
        <begin position="190"/>
        <end position="221"/>
    </location>
</feature>
<sequence length="254" mass="25928">MKQFLIFLSLIFAVAAPANILNDYDLGKRPVILTQPAPVPLGRPHLDHPIRLRVDRMASRLSAPTVGRTVGDASVGGDVPSLEAVITDLFGAPIEAFVSTSAGLMGPDDCLLCLESFSPVIFTTPPLMEDKIAPLLLASNAPLGEYIILARAYPTQRGTSGPAGRSAGAPTNGFGGFTDGNSLRTLASLRSAAGTSSGSSDGASGGSGATLTPTPVEPSLTPVPLPGALPLLIAGLGGLGLIARRRALQSVERG</sequence>
<gene>
    <name evidence="2" type="ORF">SAMN04515673_103260</name>
</gene>
<evidence type="ECO:0000256" key="1">
    <source>
        <dbReference type="SAM" id="MobiDB-lite"/>
    </source>
</evidence>
<evidence type="ECO:0000313" key="3">
    <source>
        <dbReference type="Proteomes" id="UP000199302"/>
    </source>
</evidence>